<reference evidence="2 3" key="1">
    <citation type="journal article" date="2015" name="Genome Announc.">
        <title>Expanding the biotechnology potential of lactobacilli through comparative genomics of 213 strains and associated genera.</title>
        <authorList>
            <person name="Sun Z."/>
            <person name="Harris H.M."/>
            <person name="McCann A."/>
            <person name="Guo C."/>
            <person name="Argimon S."/>
            <person name="Zhang W."/>
            <person name="Yang X."/>
            <person name="Jeffery I.B."/>
            <person name="Cooney J.C."/>
            <person name="Kagawa T.F."/>
            <person name="Liu W."/>
            <person name="Song Y."/>
            <person name="Salvetti E."/>
            <person name="Wrobel A."/>
            <person name="Rasinkangas P."/>
            <person name="Parkhill J."/>
            <person name="Rea M.C."/>
            <person name="O'Sullivan O."/>
            <person name="Ritari J."/>
            <person name="Douillard F.P."/>
            <person name="Paul Ross R."/>
            <person name="Yang R."/>
            <person name="Briner A.E."/>
            <person name="Felis G.E."/>
            <person name="de Vos W.M."/>
            <person name="Barrangou R."/>
            <person name="Klaenhammer T.R."/>
            <person name="Caufield P.W."/>
            <person name="Cui Y."/>
            <person name="Zhang H."/>
            <person name="O'Toole P.W."/>
        </authorList>
    </citation>
    <scope>NUCLEOTIDE SEQUENCE [LARGE SCALE GENOMIC DNA]</scope>
    <source>
        <strain evidence="2 3">DSM 5007</strain>
    </source>
</reference>
<feature type="transmembrane region" description="Helical" evidence="1">
    <location>
        <begin position="6"/>
        <end position="23"/>
    </location>
</feature>
<protein>
    <submittedName>
        <fullName evidence="2">Integral membrane protein</fullName>
    </submittedName>
</protein>
<feature type="transmembrane region" description="Helical" evidence="1">
    <location>
        <begin position="28"/>
        <end position="45"/>
    </location>
</feature>
<dbReference type="RefSeq" id="WP_010621233.1">
    <property type="nucleotide sequence ID" value="NZ_AZGF01000008.1"/>
</dbReference>
<organism evidence="2 3">
    <name type="scientific">Paucilactobacillus suebicus DSM 5007 = KCTC 3549</name>
    <dbReference type="NCBI Taxonomy" id="1423807"/>
    <lineage>
        <taxon>Bacteria</taxon>
        <taxon>Bacillati</taxon>
        <taxon>Bacillota</taxon>
        <taxon>Bacilli</taxon>
        <taxon>Lactobacillales</taxon>
        <taxon>Lactobacillaceae</taxon>
        <taxon>Paucilactobacillus</taxon>
    </lineage>
</organism>
<feature type="transmembrane region" description="Helical" evidence="1">
    <location>
        <begin position="51"/>
        <end position="73"/>
    </location>
</feature>
<keyword evidence="1" id="KW-0812">Transmembrane</keyword>
<evidence type="ECO:0000313" key="3">
    <source>
        <dbReference type="Proteomes" id="UP000051820"/>
    </source>
</evidence>
<dbReference type="EMBL" id="AZGF01000008">
    <property type="protein sequence ID" value="KRM12414.1"/>
    <property type="molecule type" value="Genomic_DNA"/>
</dbReference>
<evidence type="ECO:0000256" key="1">
    <source>
        <dbReference type="SAM" id="Phobius"/>
    </source>
</evidence>
<keyword evidence="1" id="KW-0472">Membrane</keyword>
<sequence length="82" mass="9377">MYNFKGAIIIIALVVIIYLLDYFLPKWFGFIPSLAFLIYMIWIMIGHGNGSIVGSIIVIIIGEMILVGMWSGAVRSRERRRK</sequence>
<evidence type="ECO:0000313" key="2">
    <source>
        <dbReference type="EMBL" id="KRM12414.1"/>
    </source>
</evidence>
<proteinExistence type="predicted"/>
<dbReference type="PATRIC" id="fig|1423807.3.peg.2487"/>
<gene>
    <name evidence="2" type="ORF">FD16_GL002409</name>
</gene>
<accession>A0A0R1W3S6</accession>
<dbReference type="AlphaFoldDB" id="A0A0R1W3S6"/>
<dbReference type="eggNOG" id="ENOG50348MC">
    <property type="taxonomic scope" value="Bacteria"/>
</dbReference>
<comment type="caution">
    <text evidence="2">The sequence shown here is derived from an EMBL/GenBank/DDBJ whole genome shotgun (WGS) entry which is preliminary data.</text>
</comment>
<name>A0A0R1W3S6_9LACO</name>
<keyword evidence="1" id="KW-1133">Transmembrane helix</keyword>
<keyword evidence="3" id="KW-1185">Reference proteome</keyword>
<dbReference type="Proteomes" id="UP000051820">
    <property type="component" value="Unassembled WGS sequence"/>
</dbReference>